<evidence type="ECO:0000313" key="12">
    <source>
        <dbReference type="EMBL" id="EKU93824.1"/>
    </source>
</evidence>
<name>K9E9D4_9LACT</name>
<dbReference type="HAMAP" id="MF_00772">
    <property type="entry name" value="OGT"/>
    <property type="match status" value="1"/>
</dbReference>
<evidence type="ECO:0000256" key="5">
    <source>
        <dbReference type="ARBA" id="ARBA00022679"/>
    </source>
</evidence>
<feature type="domain" description="Methylguanine DNA methyltransferase ribonuclease-like" evidence="11">
    <location>
        <begin position="5"/>
        <end position="82"/>
    </location>
</feature>
<dbReference type="Proteomes" id="UP000009875">
    <property type="component" value="Unassembled WGS sequence"/>
</dbReference>
<dbReference type="InterPro" id="IPR001497">
    <property type="entry name" value="MethylDNA_cys_MeTrfase_AS"/>
</dbReference>
<dbReference type="AlphaFoldDB" id="K9E9D4"/>
<dbReference type="OrthoDB" id="9802228at2"/>
<comment type="similarity">
    <text evidence="2 9">Belongs to the MGMT family.</text>
</comment>
<evidence type="ECO:0000259" key="10">
    <source>
        <dbReference type="Pfam" id="PF01035"/>
    </source>
</evidence>
<proteinExistence type="inferred from homology"/>
<comment type="miscellaneous">
    <text evidence="9">This enzyme catalyzes only one turnover and therefore is not strictly catalytic. According to one definition, an enzyme is a biocatalyst that acts repeatedly and over many reaction cycles.</text>
</comment>
<sequence>MENRLYYSYFETKLSRLLLMKTQVGLARVDSLSLEDVRQTSWFNRYFKGAELVKSDLAFDRDRQQLQEYFAGDRSKFDLDLDGQGTPFQKEVWQALQSIPYGQTLTYGGLADRLGRSSKAAQAVGRALGQNPLLVVVPCHRILSQDGKLTGYRGGLALKKALLKVEGINYI</sequence>
<evidence type="ECO:0000256" key="4">
    <source>
        <dbReference type="ARBA" id="ARBA00022603"/>
    </source>
</evidence>
<dbReference type="Gene3D" id="3.30.160.70">
    <property type="entry name" value="Methylated DNA-protein cysteine methyltransferase domain"/>
    <property type="match status" value="1"/>
</dbReference>
<dbReference type="SUPFAM" id="SSF53155">
    <property type="entry name" value="Methylated DNA-protein cysteine methyltransferase domain"/>
    <property type="match status" value="1"/>
</dbReference>
<evidence type="ECO:0000256" key="7">
    <source>
        <dbReference type="ARBA" id="ARBA00023204"/>
    </source>
</evidence>
<dbReference type="Gene3D" id="1.10.10.10">
    <property type="entry name" value="Winged helix-like DNA-binding domain superfamily/Winged helix DNA-binding domain"/>
    <property type="match status" value="1"/>
</dbReference>
<dbReference type="InterPro" id="IPR014048">
    <property type="entry name" value="MethylDNA_cys_MeTrfase_DNA-bd"/>
</dbReference>
<feature type="active site" description="Nucleophile; methyl group acceptor" evidence="9">
    <location>
        <position position="139"/>
    </location>
</feature>
<gene>
    <name evidence="12" type="ORF">HMPREF9698_00619</name>
</gene>
<dbReference type="eggNOG" id="COG0350">
    <property type="taxonomic scope" value="Bacteria"/>
</dbReference>
<dbReference type="SUPFAM" id="SSF46767">
    <property type="entry name" value="Methylated DNA-protein cysteine methyltransferase, C-terminal domain"/>
    <property type="match status" value="1"/>
</dbReference>
<organism evidence="12 13">
    <name type="scientific">Alloiococcus otitis ATCC 51267</name>
    <dbReference type="NCBI Taxonomy" id="883081"/>
    <lineage>
        <taxon>Bacteria</taxon>
        <taxon>Bacillati</taxon>
        <taxon>Bacillota</taxon>
        <taxon>Bacilli</taxon>
        <taxon>Lactobacillales</taxon>
        <taxon>Carnobacteriaceae</taxon>
        <taxon>Alloiococcus</taxon>
    </lineage>
</organism>
<feature type="domain" description="Methylated-DNA-[protein]-cysteine S-methyltransferase DNA binding" evidence="10">
    <location>
        <begin position="87"/>
        <end position="168"/>
    </location>
</feature>
<dbReference type="HOGENOM" id="CLU_000445_52_2_9"/>
<protein>
    <recommendedName>
        <fullName evidence="9">Methylated-DNA--protein-cysteine methyltransferase</fullName>
        <ecNumber evidence="9">2.1.1.63</ecNumber>
    </recommendedName>
    <alternativeName>
        <fullName evidence="9">6-O-methylguanine-DNA methyltransferase</fullName>
        <shortName evidence="9">MGMT</shortName>
    </alternativeName>
    <alternativeName>
        <fullName evidence="9">O-6-methylguanine-DNA-alkyltransferase</fullName>
    </alternativeName>
</protein>
<comment type="catalytic activity">
    <reaction evidence="8 9">
        <text>a 6-O-methyl-2'-deoxyguanosine in DNA + L-cysteinyl-[protein] = S-methyl-L-cysteinyl-[protein] + a 2'-deoxyguanosine in DNA</text>
        <dbReference type="Rhea" id="RHEA:24000"/>
        <dbReference type="Rhea" id="RHEA-COMP:10131"/>
        <dbReference type="Rhea" id="RHEA-COMP:10132"/>
        <dbReference type="Rhea" id="RHEA-COMP:11367"/>
        <dbReference type="Rhea" id="RHEA-COMP:11368"/>
        <dbReference type="ChEBI" id="CHEBI:29950"/>
        <dbReference type="ChEBI" id="CHEBI:82612"/>
        <dbReference type="ChEBI" id="CHEBI:85445"/>
        <dbReference type="ChEBI" id="CHEBI:85448"/>
        <dbReference type="EC" id="2.1.1.63"/>
    </reaction>
</comment>
<dbReference type="FunFam" id="1.10.10.10:FF:000214">
    <property type="entry name" value="Methylated-DNA--protein-cysteine methyltransferase"/>
    <property type="match status" value="1"/>
</dbReference>
<dbReference type="Pfam" id="PF02870">
    <property type="entry name" value="Methyltransf_1N"/>
    <property type="match status" value="1"/>
</dbReference>
<evidence type="ECO:0000313" key="13">
    <source>
        <dbReference type="Proteomes" id="UP000009875"/>
    </source>
</evidence>
<dbReference type="InterPro" id="IPR036388">
    <property type="entry name" value="WH-like_DNA-bd_sf"/>
</dbReference>
<evidence type="ECO:0000256" key="9">
    <source>
        <dbReference type="HAMAP-Rule" id="MF_00772"/>
    </source>
</evidence>
<keyword evidence="6 9" id="KW-0227">DNA damage</keyword>
<dbReference type="PANTHER" id="PTHR10815">
    <property type="entry name" value="METHYLATED-DNA--PROTEIN-CYSTEINE METHYLTRANSFERASE"/>
    <property type="match status" value="1"/>
</dbReference>
<dbReference type="STRING" id="883081.HMPREF9698_00619"/>
<dbReference type="PANTHER" id="PTHR10815:SF5">
    <property type="entry name" value="METHYLATED-DNA--PROTEIN-CYSTEINE METHYLTRANSFERASE"/>
    <property type="match status" value="1"/>
</dbReference>
<comment type="function">
    <text evidence="9">Involved in the cellular defense against the biological effects of O6-methylguanine (O6-MeG) and O4-methylthymine (O4-MeT) in DNA. Repairs the methylated nucleobase in DNA by stoichiometrically transferring the methyl group to a cysteine residue in the enzyme. This is a suicide reaction: the enzyme is irreversibly inactivated.</text>
</comment>
<evidence type="ECO:0000259" key="11">
    <source>
        <dbReference type="Pfam" id="PF02870"/>
    </source>
</evidence>
<dbReference type="GO" id="GO:0032259">
    <property type="term" value="P:methylation"/>
    <property type="evidence" value="ECO:0007669"/>
    <property type="project" value="UniProtKB-KW"/>
</dbReference>
<dbReference type="EMBL" id="AGXA01000014">
    <property type="protein sequence ID" value="EKU93824.1"/>
    <property type="molecule type" value="Genomic_DNA"/>
</dbReference>
<dbReference type="NCBIfam" id="TIGR00589">
    <property type="entry name" value="ogt"/>
    <property type="match status" value="1"/>
</dbReference>
<dbReference type="RefSeq" id="WP_003777289.1">
    <property type="nucleotide sequence ID" value="NZ_JH992958.1"/>
</dbReference>
<reference evidence="12 13" key="1">
    <citation type="submission" date="2012-09" db="EMBL/GenBank/DDBJ databases">
        <title>The Genome Sequence of Alloiococcus otitis ATCC 51267.</title>
        <authorList>
            <consortium name="The Broad Institute Genome Sequencing Platform"/>
            <person name="Earl A."/>
            <person name="Ward D."/>
            <person name="Feldgarden M."/>
            <person name="Gevers D."/>
            <person name="Huys G."/>
            <person name="Walker B."/>
            <person name="Young S.K."/>
            <person name="Zeng Q."/>
            <person name="Gargeya S."/>
            <person name="Fitzgerald M."/>
            <person name="Haas B."/>
            <person name="Abouelleil A."/>
            <person name="Alvarado L."/>
            <person name="Arachchi H.M."/>
            <person name="Berlin A.M."/>
            <person name="Chapman S.B."/>
            <person name="Goldberg J."/>
            <person name="Griggs A."/>
            <person name="Gujja S."/>
            <person name="Hansen M."/>
            <person name="Howarth C."/>
            <person name="Imamovic A."/>
            <person name="Larimer J."/>
            <person name="McCowen C."/>
            <person name="Montmayeur A."/>
            <person name="Murphy C."/>
            <person name="Neiman D."/>
            <person name="Pearson M."/>
            <person name="Priest M."/>
            <person name="Roberts A."/>
            <person name="Saif S."/>
            <person name="Shea T."/>
            <person name="Sisk P."/>
            <person name="Sykes S."/>
            <person name="Wortman J."/>
            <person name="Nusbaum C."/>
            <person name="Birren B."/>
        </authorList>
    </citation>
    <scope>NUCLEOTIDE SEQUENCE [LARGE SCALE GENOMIC DNA]</scope>
    <source>
        <strain evidence="12 13">ATCC 51267</strain>
    </source>
</reference>
<dbReference type="GO" id="GO:0006307">
    <property type="term" value="P:DNA alkylation repair"/>
    <property type="evidence" value="ECO:0007669"/>
    <property type="project" value="UniProtKB-UniRule"/>
</dbReference>
<dbReference type="EC" id="2.1.1.63" evidence="9"/>
<evidence type="ECO:0000256" key="6">
    <source>
        <dbReference type="ARBA" id="ARBA00022763"/>
    </source>
</evidence>
<dbReference type="GO" id="GO:0005737">
    <property type="term" value="C:cytoplasm"/>
    <property type="evidence" value="ECO:0007669"/>
    <property type="project" value="UniProtKB-SubCell"/>
</dbReference>
<dbReference type="InterPro" id="IPR036217">
    <property type="entry name" value="MethylDNA_cys_MeTrfase_DNAb"/>
</dbReference>
<keyword evidence="13" id="KW-1185">Reference proteome</keyword>
<dbReference type="GO" id="GO:0003908">
    <property type="term" value="F:methylated-DNA-[protein]-cysteine S-methyltransferase activity"/>
    <property type="evidence" value="ECO:0007669"/>
    <property type="project" value="UniProtKB-UniRule"/>
</dbReference>
<comment type="subcellular location">
    <subcellularLocation>
        <location evidence="9">Cytoplasm</location>
    </subcellularLocation>
</comment>
<evidence type="ECO:0000256" key="8">
    <source>
        <dbReference type="ARBA" id="ARBA00049348"/>
    </source>
</evidence>
<comment type="catalytic activity">
    <reaction evidence="1 9">
        <text>a 4-O-methyl-thymidine in DNA + L-cysteinyl-[protein] = a thymidine in DNA + S-methyl-L-cysteinyl-[protein]</text>
        <dbReference type="Rhea" id="RHEA:53428"/>
        <dbReference type="Rhea" id="RHEA-COMP:10131"/>
        <dbReference type="Rhea" id="RHEA-COMP:10132"/>
        <dbReference type="Rhea" id="RHEA-COMP:13555"/>
        <dbReference type="Rhea" id="RHEA-COMP:13556"/>
        <dbReference type="ChEBI" id="CHEBI:29950"/>
        <dbReference type="ChEBI" id="CHEBI:82612"/>
        <dbReference type="ChEBI" id="CHEBI:137386"/>
        <dbReference type="ChEBI" id="CHEBI:137387"/>
        <dbReference type="EC" id="2.1.1.63"/>
    </reaction>
</comment>
<dbReference type="InterPro" id="IPR036631">
    <property type="entry name" value="MGMT_N_sf"/>
</dbReference>
<dbReference type="Pfam" id="PF01035">
    <property type="entry name" value="DNA_binding_1"/>
    <property type="match status" value="1"/>
</dbReference>
<dbReference type="InterPro" id="IPR023546">
    <property type="entry name" value="MGMT"/>
</dbReference>
<keyword evidence="7 9" id="KW-0234">DNA repair</keyword>
<keyword evidence="4 9" id="KW-0489">Methyltransferase</keyword>
<keyword evidence="3 9" id="KW-0963">Cytoplasm</keyword>
<dbReference type="PROSITE" id="PS00374">
    <property type="entry name" value="MGMT"/>
    <property type="match status" value="1"/>
</dbReference>
<dbReference type="PATRIC" id="fig|883081.3.peg.619"/>
<evidence type="ECO:0000256" key="1">
    <source>
        <dbReference type="ARBA" id="ARBA00001286"/>
    </source>
</evidence>
<evidence type="ECO:0000256" key="3">
    <source>
        <dbReference type="ARBA" id="ARBA00022490"/>
    </source>
</evidence>
<keyword evidence="5 9" id="KW-0808">Transferase</keyword>
<accession>K9E9D4</accession>
<comment type="caution">
    <text evidence="12">The sequence shown here is derived from an EMBL/GenBank/DDBJ whole genome shotgun (WGS) entry which is preliminary data.</text>
</comment>
<dbReference type="CDD" id="cd06445">
    <property type="entry name" value="ATase"/>
    <property type="match status" value="1"/>
</dbReference>
<evidence type="ECO:0000256" key="2">
    <source>
        <dbReference type="ARBA" id="ARBA00008711"/>
    </source>
</evidence>
<dbReference type="InterPro" id="IPR008332">
    <property type="entry name" value="MethylG_MeTrfase_N"/>
</dbReference>